<dbReference type="Pfam" id="PF10475">
    <property type="entry name" value="Vps54_N"/>
    <property type="match status" value="1"/>
</dbReference>
<proteinExistence type="inferred from homology"/>
<feature type="region of interest" description="Disordered" evidence="9">
    <location>
        <begin position="220"/>
        <end position="239"/>
    </location>
</feature>
<dbReference type="Pfam" id="PF07928">
    <property type="entry name" value="Vps54"/>
    <property type="match status" value="1"/>
</dbReference>
<dbReference type="EMBL" id="KI545892">
    <property type="protein sequence ID" value="EST05140.1"/>
    <property type="molecule type" value="Genomic_DNA"/>
</dbReference>
<evidence type="ECO:0000259" key="10">
    <source>
        <dbReference type="Pfam" id="PF07928"/>
    </source>
</evidence>
<dbReference type="HOGENOM" id="CLU_003094_2_0_1"/>
<sequence>MSTGIDEAAGSSSSSARPADDIASTAADETAGSPRKRLPNLSAVPQVFFSEDFDLGNPYTFDQVTERYKVASSSSPTETNDGSSPTYDVALNQMLQEKLSYYSDVIEQHLIIEIGQQSSSFFAALENLNDLNAEAESCLLKIDELKSELDSIDEKQAKKGLRVIREQQHRRQLERKQVAVRDVRQVIERRDLVRLLLQQGETEEALDLLDKLRSTLRRAEDQPAPTATGVETIPRAGNRVAPTDSGIVLSDLQGLASVPAQLEEMEQTLSGMLEQDLTAVLKLNIEERLSTFRQSGASSSPSDTNGYFKESASEPGPPSLNPNAAIIESPLTPSKPPLSPFGHSARALSSSESVLASRIGPLVIGLAKTGGIEKAVSTYRDVAIQAVQEAWRETLSHSGSEMIETVRWLLSEESSKLDGHDNLPAPAARIRDLDHAAFLGMCRQLFDTLMECLKAIDAQCKLVPRILDGLAARTSSAGSTTVDTDRNLEVGAARDGSSSGLPLPPIMPPGVPTNLPAKLSDVVVASAEKAHGLCARLLSLRATTHAALELPPFLVVFQLCWSFVLSSEQLCRKMIVGLRGTILGQAKGFLANFHRRRIERAAKAVEEETWAQADVGAEIQDQIRQIVSSAVEDPSKFVVTGGGISADSGNAKEATSAQGDDAGDDGAPALAKTLDIEDRPYFVVQASLDVLALLVDYLKVIINLPLLTTEAMARVVEFLKQFNSRTCQVVLGAGAMRSAGLKNITAKHLALASQSLSVMISLIPYIRETVRRHLSPKQAVMLTEFDKLRRDFQEHQYEIHAKLVAIMSDRLTVHCRTLSGIDWNADKSAAEGQENADSKDIEPNKYAVDLVKETATLHKVLSKYLQGVVVEHVIGQVLRAIDDRIAQEFDKMDVSKQQAVDRMQADVRYLGTKLSVLKHVEWKDEALQQVMASKHVVPPAPVNASATAGTSAGSNELPPGSPALDKTGASQFGPVTYKPRIPNIFARRQQQQQSQTNSPRASTDVARTSTPMESQKSLETTPRSSLQIQQQPPAGSENGTTAEPQQAHESGPQTPAKSAATGARSIAEEVDDVPPATPSKGQETGSSIIVKDEDADAEGAEDLVAPVVPAPEAVAKLLGESSSTSSDAPAAASSDGDATAARTETEATAEASQCVEELDGQGAKAVSGEQQQEGNAKAGASDAAVMDDTSEAVKNAREDRASVQPKDAPAAPSEAAQIGGPPQFSTPQKDARGFNPSLAQSAVIGTPSEASPVRSGASTPIAPATPKTPTGTAPSKPGRMSLKERLAEAARKRAQQSAPLDRSGSQVEPRPTAPVAPAPSAPDETPAKEGHNEVKGDPTAHPPESKDSTAETTEASQTVSASDATAAPTDEAAAAVAAKDADASDAKPVVEQGASLERSANAHRADNGSVEEKQDVARTQETPDGGMSDKAATVETTAPTLVEAAGGATRASAEEAADVASSTPAAKAAAGAEIDTTPSTVDGTEAPEGALKIATPGAEVSAERDGDGDEADGDGDAEADTNEGTNDSAVGGGSGAGGKKNKKKKKKGKKK</sequence>
<dbReference type="GO" id="GO:0005829">
    <property type="term" value="C:cytosol"/>
    <property type="evidence" value="ECO:0007669"/>
    <property type="project" value="GOC"/>
</dbReference>
<evidence type="ECO:0000313" key="12">
    <source>
        <dbReference type="EMBL" id="EST05140.1"/>
    </source>
</evidence>
<keyword evidence="6" id="KW-0333">Golgi apparatus</keyword>
<evidence type="ECO:0000313" key="13">
    <source>
        <dbReference type="Proteomes" id="UP000019377"/>
    </source>
</evidence>
<feature type="compositionally biased region" description="Basic residues" evidence="9">
    <location>
        <begin position="1539"/>
        <end position="1551"/>
    </location>
</feature>
<feature type="region of interest" description="Disordered" evidence="9">
    <location>
        <begin position="293"/>
        <end position="334"/>
    </location>
</feature>
<keyword evidence="7 8" id="KW-0175">Coiled coil</keyword>
<feature type="compositionally biased region" description="Basic and acidic residues" evidence="9">
    <location>
        <begin position="1403"/>
        <end position="1418"/>
    </location>
</feature>
<feature type="compositionally biased region" description="Polar residues" evidence="9">
    <location>
        <begin position="293"/>
        <end position="305"/>
    </location>
</feature>
<evidence type="ECO:0000256" key="6">
    <source>
        <dbReference type="ARBA" id="ARBA00023034"/>
    </source>
</evidence>
<feature type="domain" description="Vacuolar protein sorting-associated protein 54 N-terminal" evidence="11">
    <location>
        <begin position="43"/>
        <end position="216"/>
    </location>
</feature>
<feature type="compositionally biased region" description="Acidic residues" evidence="9">
    <location>
        <begin position="1506"/>
        <end position="1521"/>
    </location>
</feature>
<reference evidence="13" key="1">
    <citation type="journal article" date="2013" name="Genome Announc.">
        <title>Draft genome sequence of Pseudozyma brasiliensis sp. nov. strain GHG001, a high producer of endo-1,4-xylanase isolated from an insect pest of sugarcane.</title>
        <authorList>
            <person name="Oliveira J.V.D.C."/>
            <person name="dos Santos R.A.C."/>
            <person name="Borges T.A."/>
            <person name="Riano-Pachon D.M."/>
            <person name="Goldman G.H."/>
        </authorList>
    </citation>
    <scope>NUCLEOTIDE SEQUENCE [LARGE SCALE GENOMIC DNA]</scope>
    <source>
        <strain evidence="13">GHG001</strain>
    </source>
</reference>
<evidence type="ECO:0000256" key="8">
    <source>
        <dbReference type="SAM" id="Coils"/>
    </source>
</evidence>
<evidence type="ECO:0000256" key="3">
    <source>
        <dbReference type="ARBA" id="ARBA00017665"/>
    </source>
</evidence>
<dbReference type="InterPro" id="IPR012501">
    <property type="entry name" value="Vps54_C"/>
</dbReference>
<keyword evidence="13" id="KW-1185">Reference proteome</keyword>
<feature type="domain" description="Vacuolar protein sorting-associated protein 54 C-terminal" evidence="10">
    <location>
        <begin position="679"/>
        <end position="810"/>
    </location>
</feature>
<gene>
    <name evidence="12" type="ORF">PSEUBRA_SCAF6g00703</name>
</gene>
<dbReference type="GO" id="GO:0019905">
    <property type="term" value="F:syntaxin binding"/>
    <property type="evidence" value="ECO:0007669"/>
    <property type="project" value="TreeGrafter"/>
</dbReference>
<dbReference type="STRING" id="1365824.V5EJY0"/>
<evidence type="ECO:0000256" key="5">
    <source>
        <dbReference type="ARBA" id="ARBA00022927"/>
    </source>
</evidence>
<feature type="compositionally biased region" description="Polar residues" evidence="9">
    <location>
        <begin position="1350"/>
        <end position="1360"/>
    </location>
</feature>
<dbReference type="GO" id="GO:0000938">
    <property type="term" value="C:GARP complex"/>
    <property type="evidence" value="ECO:0007669"/>
    <property type="project" value="InterPro"/>
</dbReference>
<dbReference type="InterPro" id="IPR039745">
    <property type="entry name" value="Vps54"/>
</dbReference>
<dbReference type="InterPro" id="IPR019515">
    <property type="entry name" value="VPS54_N"/>
</dbReference>
<feature type="compositionally biased region" description="Basic and acidic residues" evidence="9">
    <location>
        <begin position="1281"/>
        <end position="1291"/>
    </location>
</feature>
<dbReference type="Gene3D" id="6.10.250.860">
    <property type="match status" value="1"/>
</dbReference>
<feature type="region of interest" description="Disordered" evidence="9">
    <location>
        <begin position="642"/>
        <end position="664"/>
    </location>
</feature>
<accession>V5EJY0</accession>
<feature type="compositionally biased region" description="Low complexity" evidence="9">
    <location>
        <begin position="1361"/>
        <end position="1378"/>
    </location>
</feature>
<keyword evidence="4" id="KW-0813">Transport</keyword>
<feature type="compositionally biased region" description="Low complexity" evidence="9">
    <location>
        <begin position="1102"/>
        <end position="1151"/>
    </location>
</feature>
<evidence type="ECO:0000256" key="7">
    <source>
        <dbReference type="ARBA" id="ARBA00023054"/>
    </source>
</evidence>
<evidence type="ECO:0000256" key="1">
    <source>
        <dbReference type="ARBA" id="ARBA00004601"/>
    </source>
</evidence>
<feature type="compositionally biased region" description="Low complexity" evidence="9">
    <location>
        <begin position="1442"/>
        <end position="1451"/>
    </location>
</feature>
<protein>
    <recommendedName>
        <fullName evidence="3">Vacuolar protein sorting-associated protein 54</fullName>
    </recommendedName>
</protein>
<feature type="compositionally biased region" description="Low complexity" evidence="9">
    <location>
        <begin position="1458"/>
        <end position="1472"/>
    </location>
</feature>
<dbReference type="eggNOG" id="KOG2115">
    <property type="taxonomic scope" value="Eukaryota"/>
</dbReference>
<feature type="region of interest" description="Disordered" evidence="9">
    <location>
        <begin position="942"/>
        <end position="1551"/>
    </location>
</feature>
<feature type="compositionally biased region" description="Low complexity" evidence="9">
    <location>
        <begin position="1257"/>
        <end position="1278"/>
    </location>
</feature>
<dbReference type="OrthoDB" id="10259024at2759"/>
<evidence type="ECO:0000256" key="4">
    <source>
        <dbReference type="ARBA" id="ARBA00022448"/>
    </source>
</evidence>
<evidence type="ECO:0000256" key="9">
    <source>
        <dbReference type="SAM" id="MobiDB-lite"/>
    </source>
</evidence>
<dbReference type="GO" id="GO:0006896">
    <property type="term" value="P:Golgi to vacuole transport"/>
    <property type="evidence" value="ECO:0007669"/>
    <property type="project" value="TreeGrafter"/>
</dbReference>
<name>V5EJY0_KALBG</name>
<dbReference type="PANTHER" id="PTHR12965">
    <property type="entry name" value="VACUOLAR PROTEIN SORTING 54"/>
    <property type="match status" value="1"/>
</dbReference>
<feature type="coiled-coil region" evidence="8">
    <location>
        <begin position="128"/>
        <end position="155"/>
    </location>
</feature>
<feature type="compositionally biased region" description="Low complexity" evidence="9">
    <location>
        <begin position="1"/>
        <end position="24"/>
    </location>
</feature>
<feature type="compositionally biased region" description="Pro residues" evidence="9">
    <location>
        <begin position="1311"/>
        <end position="1320"/>
    </location>
</feature>
<keyword evidence="5" id="KW-0653">Protein transport</keyword>
<comment type="similarity">
    <text evidence="2">Belongs to the VPS54 family.</text>
</comment>
<dbReference type="GO" id="GO:0015031">
    <property type="term" value="P:protein transport"/>
    <property type="evidence" value="ECO:0007669"/>
    <property type="project" value="UniProtKB-KW"/>
</dbReference>
<feature type="compositionally biased region" description="Basic and acidic residues" evidence="9">
    <location>
        <begin position="1325"/>
        <end position="1349"/>
    </location>
</feature>
<feature type="compositionally biased region" description="Low complexity" evidence="9">
    <location>
        <begin position="944"/>
        <end position="954"/>
    </location>
</feature>
<dbReference type="OMA" id="VIREQQH"/>
<feature type="region of interest" description="Disordered" evidence="9">
    <location>
        <begin position="1"/>
        <end position="38"/>
    </location>
</feature>
<feature type="compositionally biased region" description="Low complexity" evidence="9">
    <location>
        <begin position="654"/>
        <end position="664"/>
    </location>
</feature>
<dbReference type="Proteomes" id="UP000019377">
    <property type="component" value="Unassembled WGS sequence"/>
</dbReference>
<feature type="compositionally biased region" description="Polar residues" evidence="9">
    <location>
        <begin position="996"/>
        <end position="1056"/>
    </location>
</feature>
<evidence type="ECO:0000256" key="2">
    <source>
        <dbReference type="ARBA" id="ARBA00009150"/>
    </source>
</evidence>
<evidence type="ECO:0000259" key="11">
    <source>
        <dbReference type="Pfam" id="PF10475"/>
    </source>
</evidence>
<dbReference type="GO" id="GO:0042147">
    <property type="term" value="P:retrograde transport, endosome to Golgi"/>
    <property type="evidence" value="ECO:0007669"/>
    <property type="project" value="InterPro"/>
</dbReference>
<dbReference type="PANTHER" id="PTHR12965:SF0">
    <property type="entry name" value="VACUOLAR PROTEIN SORTING-ASSOCIATED PROTEIN 54"/>
    <property type="match status" value="1"/>
</dbReference>
<comment type="subcellular location">
    <subcellularLocation>
        <location evidence="1">Golgi apparatus</location>
        <location evidence="1">trans-Golgi network</location>
    </subcellularLocation>
</comment>
<organism evidence="12 13">
    <name type="scientific">Kalmanozyma brasiliensis (strain GHG001)</name>
    <name type="common">Yeast</name>
    <name type="synonym">Pseudozyma brasiliensis</name>
    <dbReference type="NCBI Taxonomy" id="1365824"/>
    <lineage>
        <taxon>Eukaryota</taxon>
        <taxon>Fungi</taxon>
        <taxon>Dikarya</taxon>
        <taxon>Basidiomycota</taxon>
        <taxon>Ustilaginomycotina</taxon>
        <taxon>Ustilaginomycetes</taxon>
        <taxon>Ustilaginales</taxon>
        <taxon>Ustilaginaceae</taxon>
        <taxon>Kalmanozyma</taxon>
    </lineage>
</organism>